<dbReference type="InterPro" id="IPR011006">
    <property type="entry name" value="CheY-like_superfamily"/>
</dbReference>
<dbReference type="InterPro" id="IPR001789">
    <property type="entry name" value="Sig_transdc_resp-reg_receiver"/>
</dbReference>
<dbReference type="SMART" id="SM00448">
    <property type="entry name" value="REC"/>
    <property type="match status" value="1"/>
</dbReference>
<dbReference type="PROSITE" id="PS50110">
    <property type="entry name" value="RESPONSE_REGULATORY"/>
    <property type="match status" value="1"/>
</dbReference>
<dbReference type="OrthoDB" id="582170at2"/>
<evidence type="ECO:0000313" key="5">
    <source>
        <dbReference type="Proteomes" id="UP000480854"/>
    </source>
</evidence>
<dbReference type="RefSeq" id="WP_149469940.1">
    <property type="nucleotide sequence ID" value="NZ_QOKW01000012.1"/>
</dbReference>
<dbReference type="Proteomes" id="UP000480854">
    <property type="component" value="Unassembled WGS sequence"/>
</dbReference>
<dbReference type="InterPro" id="IPR050595">
    <property type="entry name" value="Bact_response_regulator"/>
</dbReference>
<evidence type="ECO:0000256" key="2">
    <source>
        <dbReference type="PROSITE-ProRule" id="PRU00169"/>
    </source>
</evidence>
<feature type="modified residue" description="4-aspartylphosphate" evidence="2">
    <location>
        <position position="57"/>
    </location>
</feature>
<dbReference type="EMBL" id="QOKW01000012">
    <property type="protein sequence ID" value="KAA0679489.1"/>
    <property type="molecule type" value="Genomic_DNA"/>
</dbReference>
<evidence type="ECO:0000256" key="1">
    <source>
        <dbReference type="ARBA" id="ARBA00022553"/>
    </source>
</evidence>
<keyword evidence="1 2" id="KW-0597">Phosphoprotein</keyword>
<name>A0A9W7TYE1_9PROT</name>
<keyword evidence="5" id="KW-1185">Reference proteome</keyword>
<comment type="caution">
    <text evidence="4">The sequence shown here is derived from an EMBL/GenBank/DDBJ whole genome shotgun (WGS) entry which is preliminary data.</text>
</comment>
<dbReference type="PANTHER" id="PTHR44591:SF24">
    <property type="entry name" value="PROTEIN-GLUTAMATE METHYLESTERASE_PROTEIN-GLUTAMINE GLUTAMINASE 1"/>
    <property type="match status" value="1"/>
</dbReference>
<dbReference type="Gene3D" id="3.40.50.2300">
    <property type="match status" value="1"/>
</dbReference>
<dbReference type="GO" id="GO:0000160">
    <property type="term" value="P:phosphorelay signal transduction system"/>
    <property type="evidence" value="ECO:0007669"/>
    <property type="project" value="InterPro"/>
</dbReference>
<sequence length="138" mass="15232">MPLPPGCRVLVVEDESLVAMHVEDMLVDLGCEVLLAMRLEDGLRLAAEADVHVAVLDVNLSEGRSYPIADVLRDRRIPFLFATGYGLKGVEPAYQGTPTLQKPYRNEDLVRLITDLLAGAEADGVHRTSHEDSPDKRR</sequence>
<proteinExistence type="predicted"/>
<organism evidence="4 5">
    <name type="scientific">Roseomonas genomospecies 6</name>
    <dbReference type="NCBI Taxonomy" id="214106"/>
    <lineage>
        <taxon>Bacteria</taxon>
        <taxon>Pseudomonadati</taxon>
        <taxon>Pseudomonadota</taxon>
        <taxon>Alphaproteobacteria</taxon>
        <taxon>Acetobacterales</taxon>
        <taxon>Roseomonadaceae</taxon>
        <taxon>Roseomonas</taxon>
    </lineage>
</organism>
<gene>
    <name evidence="4" type="ORF">DS843_16245</name>
</gene>
<protein>
    <submittedName>
        <fullName evidence="4">Response regulator</fullName>
    </submittedName>
</protein>
<dbReference type="PANTHER" id="PTHR44591">
    <property type="entry name" value="STRESS RESPONSE REGULATOR PROTEIN 1"/>
    <property type="match status" value="1"/>
</dbReference>
<accession>A0A9W7TYE1</accession>
<evidence type="ECO:0000259" key="3">
    <source>
        <dbReference type="PROSITE" id="PS50110"/>
    </source>
</evidence>
<dbReference type="SUPFAM" id="SSF52172">
    <property type="entry name" value="CheY-like"/>
    <property type="match status" value="1"/>
</dbReference>
<dbReference type="Pfam" id="PF00072">
    <property type="entry name" value="Response_reg"/>
    <property type="match status" value="1"/>
</dbReference>
<reference evidence="4 5" key="1">
    <citation type="submission" date="2018-07" db="EMBL/GenBank/DDBJ databases">
        <title>Genome sequence of Azospirillum sp. ATCC 49961.</title>
        <authorList>
            <person name="Sant'Anna F.H."/>
            <person name="Baldani J.I."/>
            <person name="Zilli J.E."/>
            <person name="Reis V.M."/>
            <person name="Hartmann A."/>
            <person name="Cruz L."/>
            <person name="de Souza E.M."/>
            <person name="de Oliveira Pedrosa F."/>
            <person name="Passaglia L.M.P."/>
        </authorList>
    </citation>
    <scope>NUCLEOTIDE SEQUENCE [LARGE SCALE GENOMIC DNA]</scope>
    <source>
        <strain evidence="4 5">ATCC 49961</strain>
    </source>
</reference>
<dbReference type="AlphaFoldDB" id="A0A9W7TYE1"/>
<evidence type="ECO:0000313" key="4">
    <source>
        <dbReference type="EMBL" id="KAA0679489.1"/>
    </source>
</evidence>
<feature type="domain" description="Response regulatory" evidence="3">
    <location>
        <begin position="8"/>
        <end position="117"/>
    </location>
</feature>